<dbReference type="EMBL" id="OX459943">
    <property type="protein sequence ID" value="CAI9177454.1"/>
    <property type="molecule type" value="Genomic_DNA"/>
</dbReference>
<dbReference type="Proteomes" id="UP001176941">
    <property type="component" value="Chromosome 7"/>
</dbReference>
<feature type="compositionally biased region" description="Polar residues" evidence="1">
    <location>
        <begin position="1"/>
        <end position="11"/>
    </location>
</feature>
<organism evidence="2 3">
    <name type="scientific">Rangifer tarandus platyrhynchus</name>
    <name type="common">Svalbard reindeer</name>
    <dbReference type="NCBI Taxonomy" id="3082113"/>
    <lineage>
        <taxon>Eukaryota</taxon>
        <taxon>Metazoa</taxon>
        <taxon>Chordata</taxon>
        <taxon>Craniata</taxon>
        <taxon>Vertebrata</taxon>
        <taxon>Euteleostomi</taxon>
        <taxon>Mammalia</taxon>
        <taxon>Eutheria</taxon>
        <taxon>Laurasiatheria</taxon>
        <taxon>Artiodactyla</taxon>
        <taxon>Ruminantia</taxon>
        <taxon>Pecora</taxon>
        <taxon>Cervidae</taxon>
        <taxon>Odocoileinae</taxon>
        <taxon>Rangifer</taxon>
    </lineage>
</organism>
<proteinExistence type="predicted"/>
<protein>
    <submittedName>
        <fullName evidence="2">Uncharacterized protein</fullName>
    </submittedName>
</protein>
<keyword evidence="3" id="KW-1185">Reference proteome</keyword>
<evidence type="ECO:0000313" key="3">
    <source>
        <dbReference type="Proteomes" id="UP001176941"/>
    </source>
</evidence>
<name>A0ABN8ZUQ4_RANTA</name>
<evidence type="ECO:0000256" key="1">
    <source>
        <dbReference type="SAM" id="MobiDB-lite"/>
    </source>
</evidence>
<feature type="region of interest" description="Disordered" evidence="1">
    <location>
        <begin position="1"/>
        <end position="108"/>
    </location>
</feature>
<reference evidence="2" key="1">
    <citation type="submission" date="2023-04" db="EMBL/GenBank/DDBJ databases">
        <authorList>
            <consortium name="ELIXIR-Norway"/>
        </authorList>
    </citation>
    <scope>NUCLEOTIDE SEQUENCE [LARGE SCALE GENOMIC DNA]</scope>
</reference>
<feature type="compositionally biased region" description="Low complexity" evidence="1">
    <location>
        <begin position="62"/>
        <end position="73"/>
    </location>
</feature>
<feature type="compositionally biased region" description="Basic and acidic residues" evidence="1">
    <location>
        <begin position="38"/>
        <end position="54"/>
    </location>
</feature>
<sequence length="144" mass="15207">MLVALGTQQGVRSEPHLGPVHPDTFTNFSGPRFPSRKGVSECHQRRAARPEGSHPRSPPGPRGVARARAGAVGEKAAETRFGPSRAPWARPLHPELTEGESCSPRGDGAQAIDISVSLNCQYVFLALATVPAGAIAGSMHECDH</sequence>
<gene>
    <name evidence="2" type="ORF">MRATA1EN1_LOCUS26416</name>
</gene>
<evidence type="ECO:0000313" key="2">
    <source>
        <dbReference type="EMBL" id="CAI9177454.1"/>
    </source>
</evidence>
<accession>A0ABN8ZUQ4</accession>